<dbReference type="Proteomes" id="UP000509771">
    <property type="component" value="Chromosome"/>
</dbReference>
<organism evidence="1 2">
    <name type="scientific">Nitrosopumilus cobalaminigenes</name>
    <dbReference type="NCBI Taxonomy" id="1470066"/>
    <lineage>
        <taxon>Archaea</taxon>
        <taxon>Nitrososphaerota</taxon>
        <taxon>Nitrososphaeria</taxon>
        <taxon>Nitrosopumilales</taxon>
        <taxon>Nitrosopumilaceae</taxon>
        <taxon>Nitrosopumilus</taxon>
    </lineage>
</organism>
<dbReference type="RefSeq" id="WP_179360105.1">
    <property type="nucleotide sequence ID" value="NZ_CP026993.1"/>
</dbReference>
<keyword evidence="2" id="KW-1185">Reference proteome</keyword>
<gene>
    <name evidence="1" type="ORF">C5F47_05320</name>
</gene>
<dbReference type="EMBL" id="CP026993">
    <property type="protein sequence ID" value="QLH03009.1"/>
    <property type="molecule type" value="Genomic_DNA"/>
</dbReference>
<evidence type="ECO:0000313" key="1">
    <source>
        <dbReference type="EMBL" id="QLH03009.1"/>
    </source>
</evidence>
<dbReference type="AlphaFoldDB" id="A0A7D5M3P6"/>
<evidence type="ECO:0000313" key="2">
    <source>
        <dbReference type="Proteomes" id="UP000509771"/>
    </source>
</evidence>
<sequence>MTKAKAIEILSNYQNMLKFYAENWKQSAQGFNNQDLKETAQMLSQMANRDHSIIQSAIDELTRKSVKMTKIRDNT</sequence>
<dbReference type="GeneID" id="56059436"/>
<accession>A0A7D5M3P6</accession>
<protein>
    <submittedName>
        <fullName evidence="1">Uncharacterized protein</fullName>
    </submittedName>
</protein>
<dbReference type="KEGG" id="ncl:C5F47_05320"/>
<reference evidence="1 2" key="1">
    <citation type="submission" date="2018-02" db="EMBL/GenBank/DDBJ databases">
        <title>Complete genome of Nitrosopumilus cobalaminigenes HCA1.</title>
        <authorList>
            <person name="Qin W."/>
            <person name="Zheng Y."/>
            <person name="Stahl D.A."/>
        </authorList>
    </citation>
    <scope>NUCLEOTIDE SEQUENCE [LARGE SCALE GENOMIC DNA]</scope>
    <source>
        <strain evidence="1 2">HCA1</strain>
    </source>
</reference>
<name>A0A7D5M3P6_9ARCH</name>
<proteinExistence type="predicted"/>